<dbReference type="Pfam" id="PF05016">
    <property type="entry name" value="ParE_toxin"/>
    <property type="match status" value="1"/>
</dbReference>
<organism evidence="2 3">
    <name type="scientific">Aureimonas populi</name>
    <dbReference type="NCBI Taxonomy" id="1701758"/>
    <lineage>
        <taxon>Bacteria</taxon>
        <taxon>Pseudomonadati</taxon>
        <taxon>Pseudomonadota</taxon>
        <taxon>Alphaproteobacteria</taxon>
        <taxon>Hyphomicrobiales</taxon>
        <taxon>Aurantimonadaceae</taxon>
        <taxon>Aureimonas</taxon>
    </lineage>
</organism>
<dbReference type="RefSeq" id="WP_377946385.1">
    <property type="nucleotide sequence ID" value="NZ_JBHUIJ010000008.1"/>
</dbReference>
<dbReference type="EMBL" id="JBHUIJ010000008">
    <property type="protein sequence ID" value="MFD2237361.1"/>
    <property type="molecule type" value="Genomic_DNA"/>
</dbReference>
<dbReference type="Proteomes" id="UP001597371">
    <property type="component" value="Unassembled WGS sequence"/>
</dbReference>
<evidence type="ECO:0000256" key="1">
    <source>
        <dbReference type="ARBA" id="ARBA00022649"/>
    </source>
</evidence>
<sequence>MQWTLPALRHLDEIQDYIAERSHDAAYRLTAQIIEKTTDLLSANPSIGRRAAS</sequence>
<dbReference type="InterPro" id="IPR035093">
    <property type="entry name" value="RelE/ParE_toxin_dom_sf"/>
</dbReference>
<keyword evidence="3" id="KW-1185">Reference proteome</keyword>
<evidence type="ECO:0000313" key="2">
    <source>
        <dbReference type="EMBL" id="MFD2237361.1"/>
    </source>
</evidence>
<dbReference type="Gene3D" id="3.30.2310.20">
    <property type="entry name" value="RelE-like"/>
    <property type="match status" value="1"/>
</dbReference>
<gene>
    <name evidence="2" type="ORF">ACFSKQ_07765</name>
</gene>
<accession>A0ABW5CKB8</accession>
<proteinExistence type="predicted"/>
<reference evidence="3" key="1">
    <citation type="journal article" date="2019" name="Int. J. Syst. Evol. Microbiol.">
        <title>The Global Catalogue of Microorganisms (GCM) 10K type strain sequencing project: providing services to taxonomists for standard genome sequencing and annotation.</title>
        <authorList>
            <consortium name="The Broad Institute Genomics Platform"/>
            <consortium name="The Broad Institute Genome Sequencing Center for Infectious Disease"/>
            <person name="Wu L."/>
            <person name="Ma J."/>
        </authorList>
    </citation>
    <scope>NUCLEOTIDE SEQUENCE [LARGE SCALE GENOMIC DNA]</scope>
    <source>
        <strain evidence="3">ZS-35-S2</strain>
    </source>
</reference>
<name>A0ABW5CKB8_9HYPH</name>
<evidence type="ECO:0000313" key="3">
    <source>
        <dbReference type="Proteomes" id="UP001597371"/>
    </source>
</evidence>
<protein>
    <submittedName>
        <fullName evidence="2">Type II toxin-antitoxin system RelE/ParE family toxin</fullName>
    </submittedName>
</protein>
<keyword evidence="1" id="KW-1277">Toxin-antitoxin system</keyword>
<comment type="caution">
    <text evidence="2">The sequence shown here is derived from an EMBL/GenBank/DDBJ whole genome shotgun (WGS) entry which is preliminary data.</text>
</comment>
<dbReference type="InterPro" id="IPR007712">
    <property type="entry name" value="RelE/ParE_toxin"/>
</dbReference>